<sequence length="334" mass="39605">MELRLDWYRHLSPRLHACVEAVLKDLIREKEVIEFIEKNESHLRLNEQEHISRAELYRAAVLCAIPSTRLFEKEFLSRVCCYHYLKPDKYYLIERVVNKGQYVRIGFTKSALVDNFTKLATDNFTACTSGYASRDALVVKWFRNQDMDITFEMGLYKRLRLLGCPLPYFSCSYRFWKDKVLLMEELESLSEEDDPYQVGICVLEQLSYLHTFAVHSDIKPNNIMRKGKRYYLIDFGGVALKRLDYGYKRWNWSEKWTSQKMHVKNQITTAKNDLIELGYTLNYLEQRRESVHRKDPRSGFQGKLAEYMNEVRRLDAEVQPGEEVYAHLKSILTK</sequence>
<keyword evidence="2" id="KW-1185">Reference proteome</keyword>
<accession>A0A285PWC8</accession>
<gene>
    <name evidence="1" type="ORF">BQ9231_00028</name>
</gene>
<dbReference type="Gene3D" id="1.10.510.10">
    <property type="entry name" value="Transferase(Phosphotransferase) domain 1"/>
    <property type="match status" value="1"/>
</dbReference>
<evidence type="ECO:0000313" key="1">
    <source>
        <dbReference type="EMBL" id="SOB73911.1"/>
    </source>
</evidence>
<proteinExistence type="predicted"/>
<name>A0A285PWC8_9VIRU</name>
<evidence type="ECO:0000313" key="2">
    <source>
        <dbReference type="Proteomes" id="UP000274850"/>
    </source>
</evidence>
<reference evidence="1" key="1">
    <citation type="submission" date="2017-08" db="EMBL/GenBank/DDBJ databases">
        <authorList>
            <person name="de Groot N.N."/>
        </authorList>
    </citation>
    <scope>NUCLEOTIDE SEQUENCE</scope>
</reference>
<protein>
    <recommendedName>
        <fullName evidence="3">Protein kinase domain-containing protein</fullName>
    </recommendedName>
</protein>
<dbReference type="Proteomes" id="UP000274850">
    <property type="component" value="Segment"/>
</dbReference>
<organism evidence="1">
    <name type="scientific">Cedratvirus lausannensis</name>
    <dbReference type="NCBI Taxonomy" id="2023205"/>
    <lineage>
        <taxon>Viruses</taxon>
        <taxon>Pithoviruses</taxon>
        <taxon>Orthocedratvirinae</taxon>
        <taxon>Alphacedratvirus</taxon>
        <taxon>Alphacedratvirus francolausannense</taxon>
    </lineage>
</organism>
<dbReference type="SUPFAM" id="SSF56112">
    <property type="entry name" value="Protein kinase-like (PK-like)"/>
    <property type="match status" value="1"/>
</dbReference>
<dbReference type="InterPro" id="IPR011009">
    <property type="entry name" value="Kinase-like_dom_sf"/>
</dbReference>
<dbReference type="EMBL" id="LT907979">
    <property type="protein sequence ID" value="SOB73911.1"/>
    <property type="molecule type" value="Genomic_DNA"/>
</dbReference>
<evidence type="ECO:0008006" key="3">
    <source>
        <dbReference type="Google" id="ProtNLM"/>
    </source>
</evidence>